<reference evidence="3 4" key="1">
    <citation type="submission" date="2013-03" db="EMBL/GenBank/DDBJ databases">
        <authorList>
            <person name="Warren W."/>
            <person name="Wilson R.K."/>
        </authorList>
    </citation>
    <scope>NUCLEOTIDE SEQUENCE</scope>
</reference>
<dbReference type="Ensembl" id="ENSMFAT00000100518.1">
    <property type="protein sequence ID" value="ENSMFAP00000052543.1"/>
    <property type="gene ID" value="ENSMFAG00000051329.1"/>
</dbReference>
<evidence type="ECO:0000256" key="1">
    <source>
        <dbReference type="SAM" id="Phobius"/>
    </source>
</evidence>
<reference evidence="3" key="2">
    <citation type="submission" date="2025-08" db="UniProtKB">
        <authorList>
            <consortium name="Ensembl"/>
        </authorList>
    </citation>
    <scope>IDENTIFICATION</scope>
</reference>
<organism evidence="3 4">
    <name type="scientific">Macaca fascicularis</name>
    <name type="common">Crab-eating macaque</name>
    <name type="synonym">Cynomolgus monkey</name>
    <dbReference type="NCBI Taxonomy" id="9541"/>
    <lineage>
        <taxon>Eukaryota</taxon>
        <taxon>Metazoa</taxon>
        <taxon>Chordata</taxon>
        <taxon>Craniata</taxon>
        <taxon>Vertebrata</taxon>
        <taxon>Euteleostomi</taxon>
        <taxon>Mammalia</taxon>
        <taxon>Eutheria</taxon>
        <taxon>Euarchontoglires</taxon>
        <taxon>Primates</taxon>
        <taxon>Haplorrhini</taxon>
        <taxon>Catarrhini</taxon>
        <taxon>Cercopithecidae</taxon>
        <taxon>Cercopithecinae</taxon>
        <taxon>Macaca</taxon>
    </lineage>
</organism>
<feature type="chain" id="PRO_5031476293" evidence="2">
    <location>
        <begin position="20"/>
        <end position="109"/>
    </location>
</feature>
<feature type="transmembrane region" description="Helical" evidence="1">
    <location>
        <begin position="83"/>
        <end position="107"/>
    </location>
</feature>
<evidence type="ECO:0000256" key="2">
    <source>
        <dbReference type="SAM" id="SignalP"/>
    </source>
</evidence>
<accession>A0A7N9ICE8</accession>
<feature type="transmembrane region" description="Helical" evidence="1">
    <location>
        <begin position="46"/>
        <end position="71"/>
    </location>
</feature>
<dbReference type="Proteomes" id="UP000233100">
    <property type="component" value="Chromosome 18"/>
</dbReference>
<keyword evidence="2" id="KW-0732">Signal</keyword>
<reference evidence="3" key="3">
    <citation type="submission" date="2025-09" db="UniProtKB">
        <authorList>
            <consortium name="Ensembl"/>
        </authorList>
    </citation>
    <scope>IDENTIFICATION</scope>
</reference>
<name>A0A7N9ICE8_MACFA</name>
<keyword evidence="1" id="KW-0812">Transmembrane</keyword>
<dbReference type="AlphaFoldDB" id="A0A7N9ICE8"/>
<evidence type="ECO:0000313" key="3">
    <source>
        <dbReference type="Ensembl" id="ENSMFAP00000052543.1"/>
    </source>
</evidence>
<evidence type="ECO:0000313" key="4">
    <source>
        <dbReference type="Proteomes" id="UP000233100"/>
    </source>
</evidence>
<feature type="signal peptide" evidence="2">
    <location>
        <begin position="1"/>
        <end position="19"/>
    </location>
</feature>
<protein>
    <submittedName>
        <fullName evidence="3">Uncharacterized protein</fullName>
    </submittedName>
</protein>
<proteinExistence type="predicted"/>
<keyword evidence="4" id="KW-1185">Reference proteome</keyword>
<keyword evidence="1" id="KW-0472">Membrane</keyword>
<sequence>MHICISASWFILLWTQASSIWGLCLSSVLENSHLLFLHILHFSNSLSVSVSVTPVGHLLLFHIVCFISFVFSVSLSHCCIVSYYLALPVNSLSFLVICLSVHCVYYFSD</sequence>
<keyword evidence="1" id="KW-1133">Transmembrane helix</keyword>